<feature type="compositionally biased region" description="Pro residues" evidence="1">
    <location>
        <begin position="20"/>
        <end position="32"/>
    </location>
</feature>
<dbReference type="Gene3D" id="1.20.58.120">
    <property type="entry name" value="BAG domain"/>
    <property type="match status" value="1"/>
</dbReference>
<evidence type="ECO:0000313" key="4">
    <source>
        <dbReference type="Proteomes" id="UP000054007"/>
    </source>
</evidence>
<keyword evidence="4" id="KW-1185">Reference proteome</keyword>
<proteinExistence type="predicted"/>
<sequence>MFGGNPFYRSTPYGSGYHVPPQPFGFPQPQPQPHLYGGYPSQADLHAARRAQAEREYAERERAARARQYLVDEYDVPDVEGYDYQPGYPSMPVPNPYDMGYPSAMPTSGGRGPSNPPARGREDINSAPIRNQHPQPSSSSSNLNVPPQPQQRSRSQSPSTAPAAPQSDSHSQHITQSLSTIQSAETRFDKLKAEFAWPSHIDFDLGNDAHISLPIDGSTPTTPRPADDRPGKLAYTSNNKPIHAYNEMLSRLLIELDGVESWGEPDVRKRRRNVVSAIEGEASRLEKAWKAVWDGKTVNDVDTTAAED</sequence>
<gene>
    <name evidence="3" type="ORF">CYLTODRAFT_439274</name>
</gene>
<feature type="region of interest" description="Disordered" evidence="1">
    <location>
        <begin position="68"/>
        <end position="178"/>
    </location>
</feature>
<accession>A0A0D7BVC9</accession>
<evidence type="ECO:0000313" key="3">
    <source>
        <dbReference type="EMBL" id="KIY74372.1"/>
    </source>
</evidence>
<organism evidence="3 4">
    <name type="scientific">Cylindrobasidium torrendii FP15055 ss-10</name>
    <dbReference type="NCBI Taxonomy" id="1314674"/>
    <lineage>
        <taxon>Eukaryota</taxon>
        <taxon>Fungi</taxon>
        <taxon>Dikarya</taxon>
        <taxon>Basidiomycota</taxon>
        <taxon>Agaricomycotina</taxon>
        <taxon>Agaricomycetes</taxon>
        <taxon>Agaricomycetidae</taxon>
        <taxon>Agaricales</taxon>
        <taxon>Marasmiineae</taxon>
        <taxon>Physalacriaceae</taxon>
        <taxon>Cylindrobasidium</taxon>
    </lineage>
</organism>
<name>A0A0D7BVC9_9AGAR</name>
<dbReference type="Pfam" id="PF02179">
    <property type="entry name" value="BAG"/>
    <property type="match status" value="1"/>
</dbReference>
<dbReference type="AlphaFoldDB" id="A0A0D7BVC9"/>
<evidence type="ECO:0000259" key="2">
    <source>
        <dbReference type="Pfam" id="PF02179"/>
    </source>
</evidence>
<dbReference type="Proteomes" id="UP000054007">
    <property type="component" value="Unassembled WGS sequence"/>
</dbReference>
<dbReference type="STRING" id="1314674.A0A0D7BVC9"/>
<protein>
    <recommendedName>
        <fullName evidence="2">BAG domain-containing protein</fullName>
    </recommendedName>
</protein>
<feature type="domain" description="BAG" evidence="2">
    <location>
        <begin position="243"/>
        <end position="287"/>
    </location>
</feature>
<evidence type="ECO:0000256" key="1">
    <source>
        <dbReference type="SAM" id="MobiDB-lite"/>
    </source>
</evidence>
<feature type="region of interest" description="Disordered" evidence="1">
    <location>
        <begin position="12"/>
        <end position="40"/>
    </location>
</feature>
<dbReference type="EMBL" id="KN880431">
    <property type="protein sequence ID" value="KIY74372.1"/>
    <property type="molecule type" value="Genomic_DNA"/>
</dbReference>
<dbReference type="OrthoDB" id="333905at2759"/>
<feature type="compositionally biased region" description="Acidic residues" evidence="1">
    <location>
        <begin position="72"/>
        <end position="81"/>
    </location>
</feature>
<feature type="compositionally biased region" description="Polar residues" evidence="1">
    <location>
        <begin position="168"/>
        <end position="178"/>
    </location>
</feature>
<dbReference type="InterPro" id="IPR003103">
    <property type="entry name" value="BAG_domain"/>
</dbReference>
<feature type="compositionally biased region" description="Low complexity" evidence="1">
    <location>
        <begin position="131"/>
        <end position="167"/>
    </location>
</feature>
<reference evidence="3 4" key="1">
    <citation type="journal article" date="2015" name="Fungal Genet. Biol.">
        <title>Evolution of novel wood decay mechanisms in Agaricales revealed by the genome sequences of Fistulina hepatica and Cylindrobasidium torrendii.</title>
        <authorList>
            <person name="Floudas D."/>
            <person name="Held B.W."/>
            <person name="Riley R."/>
            <person name="Nagy L.G."/>
            <person name="Koehler G."/>
            <person name="Ransdell A.S."/>
            <person name="Younus H."/>
            <person name="Chow J."/>
            <person name="Chiniquy J."/>
            <person name="Lipzen A."/>
            <person name="Tritt A."/>
            <person name="Sun H."/>
            <person name="Haridas S."/>
            <person name="LaButti K."/>
            <person name="Ohm R.A."/>
            <person name="Kues U."/>
            <person name="Blanchette R.A."/>
            <person name="Grigoriev I.V."/>
            <person name="Minto R.E."/>
            <person name="Hibbett D.S."/>
        </authorList>
    </citation>
    <scope>NUCLEOTIDE SEQUENCE [LARGE SCALE GENOMIC DNA]</scope>
    <source>
        <strain evidence="3 4">FP15055 ss-10</strain>
    </source>
</reference>
<dbReference type="SUPFAM" id="SSF63491">
    <property type="entry name" value="BAG domain"/>
    <property type="match status" value="1"/>
</dbReference>
<dbReference type="GO" id="GO:0051087">
    <property type="term" value="F:protein-folding chaperone binding"/>
    <property type="evidence" value="ECO:0007669"/>
    <property type="project" value="InterPro"/>
</dbReference>
<feature type="region of interest" description="Disordered" evidence="1">
    <location>
        <begin position="214"/>
        <end position="235"/>
    </location>
</feature>
<dbReference type="InterPro" id="IPR036533">
    <property type="entry name" value="BAG_dom_sf"/>
</dbReference>